<keyword evidence="7" id="KW-0520">NAD</keyword>
<dbReference type="InterPro" id="IPR014776">
    <property type="entry name" value="4pyrrole_Mease_sub2"/>
</dbReference>
<evidence type="ECO:0000259" key="13">
    <source>
        <dbReference type="Pfam" id="PF14824"/>
    </source>
</evidence>
<dbReference type="InterPro" id="IPR050161">
    <property type="entry name" value="Siro_Cobalamin_biosynth"/>
</dbReference>
<evidence type="ECO:0000256" key="6">
    <source>
        <dbReference type="ARBA" id="ARBA00023002"/>
    </source>
</evidence>
<dbReference type="PANTHER" id="PTHR45790">
    <property type="entry name" value="SIROHEME SYNTHASE-RELATED"/>
    <property type="match status" value="1"/>
</dbReference>
<keyword evidence="8" id="KW-0627">Porphyrin biosynthesis</keyword>
<feature type="domain" description="Siroheme biosynthesis protein Met8 C-terminal" evidence="12">
    <location>
        <begin position="250"/>
        <end position="288"/>
    </location>
</feature>
<evidence type="ECO:0000256" key="8">
    <source>
        <dbReference type="ARBA" id="ARBA00023244"/>
    </source>
</evidence>
<dbReference type="InterPro" id="IPR028281">
    <property type="entry name" value="Sirohaem_synthase_central"/>
</dbReference>
<accession>A0AAD5V2K5</accession>
<evidence type="ECO:0000256" key="10">
    <source>
        <dbReference type="SAM" id="MobiDB-lite"/>
    </source>
</evidence>
<protein>
    <recommendedName>
        <fullName evidence="1">precorrin-2 dehydrogenase</fullName>
        <ecNumber evidence="1">1.3.1.76</ecNumber>
    </recommendedName>
</protein>
<evidence type="ECO:0000256" key="9">
    <source>
        <dbReference type="ARBA" id="ARBA00035662"/>
    </source>
</evidence>
<proteinExistence type="inferred from homology"/>
<keyword evidence="3" id="KW-0489">Methyltransferase</keyword>
<evidence type="ECO:0000256" key="4">
    <source>
        <dbReference type="ARBA" id="ARBA00022679"/>
    </source>
</evidence>
<keyword evidence="15" id="KW-1185">Reference proteome</keyword>
<comment type="caution">
    <text evidence="14">The sequence shown here is derived from an EMBL/GenBank/DDBJ whole genome shotgun (WGS) entry which is preliminary data.</text>
</comment>
<evidence type="ECO:0000259" key="12">
    <source>
        <dbReference type="Pfam" id="PF14823"/>
    </source>
</evidence>
<dbReference type="InterPro" id="IPR006366">
    <property type="entry name" value="CobA/CysG_C"/>
</dbReference>
<reference evidence="14" key="1">
    <citation type="submission" date="2022-07" db="EMBL/GenBank/DDBJ databases">
        <title>Genome Sequence of Physisporinus lineatus.</title>
        <authorList>
            <person name="Buettner E."/>
        </authorList>
    </citation>
    <scope>NUCLEOTIDE SEQUENCE</scope>
    <source>
        <strain evidence="14">VT162</strain>
    </source>
</reference>
<dbReference type="FunFam" id="3.40.1010.10:FF:000006">
    <property type="entry name" value="Siroheme synthase, putative"/>
    <property type="match status" value="1"/>
</dbReference>
<dbReference type="InterPro" id="IPR028162">
    <property type="entry name" value="Met8_C"/>
</dbReference>
<dbReference type="EMBL" id="JANAWD010000186">
    <property type="protein sequence ID" value="KAJ3484524.1"/>
    <property type="molecule type" value="Genomic_DNA"/>
</dbReference>
<dbReference type="PANTHER" id="PTHR45790:SF6">
    <property type="entry name" value="UROPORPHYRINOGEN-III C-METHYLTRANSFERASE"/>
    <property type="match status" value="1"/>
</dbReference>
<name>A0AAD5V2K5_9APHY</name>
<evidence type="ECO:0000313" key="15">
    <source>
        <dbReference type="Proteomes" id="UP001212997"/>
    </source>
</evidence>
<feature type="domain" description="Tetrapyrrole methylase" evidence="11">
    <location>
        <begin position="330"/>
        <end position="548"/>
    </location>
</feature>
<keyword evidence="5" id="KW-0949">S-adenosyl-L-methionine</keyword>
<dbReference type="GO" id="GO:0019354">
    <property type="term" value="P:siroheme biosynthetic process"/>
    <property type="evidence" value="ECO:0007669"/>
    <property type="project" value="InterPro"/>
</dbReference>
<dbReference type="GO" id="GO:0043115">
    <property type="term" value="F:precorrin-2 dehydrogenase activity"/>
    <property type="evidence" value="ECO:0007669"/>
    <property type="project" value="UniProtKB-EC"/>
</dbReference>
<keyword evidence="6" id="KW-0560">Oxidoreductase</keyword>
<dbReference type="InterPro" id="IPR014777">
    <property type="entry name" value="4pyrrole_Mease_sub1"/>
</dbReference>
<dbReference type="AlphaFoldDB" id="A0AAD5V2K5"/>
<dbReference type="Gene3D" id="3.40.50.720">
    <property type="entry name" value="NAD(P)-binding Rossmann-like Domain"/>
    <property type="match status" value="1"/>
</dbReference>
<evidence type="ECO:0000256" key="7">
    <source>
        <dbReference type="ARBA" id="ARBA00023027"/>
    </source>
</evidence>
<dbReference type="Proteomes" id="UP001212997">
    <property type="component" value="Unassembled WGS sequence"/>
</dbReference>
<dbReference type="InterPro" id="IPR035996">
    <property type="entry name" value="4pyrrol_Methylase_sf"/>
</dbReference>
<dbReference type="SUPFAM" id="SSF53790">
    <property type="entry name" value="Tetrapyrrole methylase"/>
    <property type="match status" value="1"/>
</dbReference>
<keyword evidence="4" id="KW-0808">Transferase</keyword>
<dbReference type="CDD" id="cd11642">
    <property type="entry name" value="SUMT"/>
    <property type="match status" value="1"/>
</dbReference>
<evidence type="ECO:0000256" key="2">
    <source>
        <dbReference type="ARBA" id="ARBA00022481"/>
    </source>
</evidence>
<evidence type="ECO:0000256" key="5">
    <source>
        <dbReference type="ARBA" id="ARBA00022691"/>
    </source>
</evidence>
<dbReference type="GO" id="GO:0032259">
    <property type="term" value="P:methylation"/>
    <property type="evidence" value="ECO:0007669"/>
    <property type="project" value="UniProtKB-KW"/>
</dbReference>
<gene>
    <name evidence="14" type="ORF">NLI96_g5586</name>
</gene>
<dbReference type="EC" id="1.3.1.76" evidence="1"/>
<dbReference type="Pfam" id="PF14824">
    <property type="entry name" value="Sirohm_synth_M"/>
    <property type="match status" value="1"/>
</dbReference>
<evidence type="ECO:0000256" key="1">
    <source>
        <dbReference type="ARBA" id="ARBA00012400"/>
    </source>
</evidence>
<dbReference type="Gene3D" id="3.40.1010.10">
    <property type="entry name" value="Cobalt-precorrin-4 Transmethylase, Domain 1"/>
    <property type="match status" value="1"/>
</dbReference>
<dbReference type="Gene3D" id="3.30.950.10">
    <property type="entry name" value="Methyltransferase, Cobalt-precorrin-4 Transmethylase, Domain 2"/>
    <property type="match status" value="1"/>
</dbReference>
<feature type="domain" description="Siroheme synthase central" evidence="13">
    <location>
        <begin position="171"/>
        <end position="195"/>
    </location>
</feature>
<feature type="region of interest" description="Disordered" evidence="10">
    <location>
        <begin position="222"/>
        <end position="253"/>
    </location>
</feature>
<evidence type="ECO:0000259" key="11">
    <source>
        <dbReference type="Pfam" id="PF00590"/>
    </source>
</evidence>
<evidence type="ECO:0000256" key="3">
    <source>
        <dbReference type="ARBA" id="ARBA00022603"/>
    </source>
</evidence>
<evidence type="ECO:0000313" key="14">
    <source>
        <dbReference type="EMBL" id="KAJ3484524.1"/>
    </source>
</evidence>
<dbReference type="Pfam" id="PF00590">
    <property type="entry name" value="TP_methylase"/>
    <property type="match status" value="1"/>
</dbReference>
<feature type="compositionally biased region" description="Low complexity" evidence="10">
    <location>
        <begin position="224"/>
        <end position="237"/>
    </location>
</feature>
<keyword evidence="2" id="KW-0488">Methylation</keyword>
<dbReference type="GO" id="GO:0004851">
    <property type="term" value="F:uroporphyrin-III C-methyltransferase activity"/>
    <property type="evidence" value="ECO:0007669"/>
    <property type="project" value="TreeGrafter"/>
</dbReference>
<comment type="similarity">
    <text evidence="9">In the N-terminal section; belongs to the precorrin methyltransferase family.</text>
</comment>
<organism evidence="14 15">
    <name type="scientific">Meripilus lineatus</name>
    <dbReference type="NCBI Taxonomy" id="2056292"/>
    <lineage>
        <taxon>Eukaryota</taxon>
        <taxon>Fungi</taxon>
        <taxon>Dikarya</taxon>
        <taxon>Basidiomycota</taxon>
        <taxon>Agaricomycotina</taxon>
        <taxon>Agaricomycetes</taxon>
        <taxon>Polyporales</taxon>
        <taxon>Meripilaceae</taxon>
        <taxon>Meripilus</taxon>
    </lineage>
</organism>
<dbReference type="Pfam" id="PF14823">
    <property type="entry name" value="Sirohm_synth_C"/>
    <property type="match status" value="1"/>
</dbReference>
<sequence>MAAYPSPTPGASLLLAFRRQKFAIVGNNALAASRALAALESDSDVIVFSKGGINSVCEELRWRANNNQITIVDLNTLPGPSRSTLSDGDAESLDAYISSSNNSITLACITDTLLGPDSTQSPRSEASATHIARVCKTHNIPINVTDFPHLCDFTFTSTHRFTEATTGHPTPLQVGVTTNGQGCRLASRFRRDIVAALPKDAGASVSRIGKLRALAKEFAVPGAEGSTSSVEEGSESTPNAPVPQRTATESDVESARRRMRWVAQISEYWPISKLAQIKEEKMADLLDGREGLISSSSVARPISNGLSHHPGDSEVESLHTLTLTPPRGRIFLVGSGPGHPSLLTLATHSALTKHADLVLSDKLVPAAVLELIPKHVEIRIARKFPGNADGAQNELMEAAIEAANRGLTIVRLKQGDPTVYGRAGEEVLYFRTHGYEAIVIPGVSSVLAGPTFAGIPVTQRGAAESFIVCTGVGRQGKEVKLPGYERSRTLVLLMGVARLPQILDTLLSDGVPLFRRNGVAYPPETPIALIERASMPDQRVLFSTLKDIAPALESLGEQRPPGMLVIGWSVLSLWEGGDVAVLNENAEKEDNARIETWLKGERWRVSEGLELGWEGL</sequence>
<dbReference type="InterPro" id="IPR000878">
    <property type="entry name" value="4pyrrol_Mease"/>
</dbReference>
<dbReference type="SUPFAM" id="SSF75615">
    <property type="entry name" value="Siroheme synthase middle domains-like"/>
    <property type="match status" value="1"/>
</dbReference>